<dbReference type="Proteomes" id="UP000060778">
    <property type="component" value="Chromosome"/>
</dbReference>
<protein>
    <submittedName>
        <fullName evidence="1">Uncharacterized protein</fullName>
    </submittedName>
</protein>
<accession>A0A0U3FQK5</accession>
<organism evidence="1 2">
    <name type="scientific">Ignicoccus islandicus DSM 13165</name>
    <dbReference type="NCBI Taxonomy" id="940295"/>
    <lineage>
        <taxon>Archaea</taxon>
        <taxon>Thermoproteota</taxon>
        <taxon>Thermoprotei</taxon>
        <taxon>Desulfurococcales</taxon>
        <taxon>Desulfurococcaceae</taxon>
        <taxon>Ignicoccus</taxon>
    </lineage>
</organism>
<dbReference type="RefSeq" id="WP_075050066.1">
    <property type="nucleotide sequence ID" value="NZ_CP006867.1"/>
</dbReference>
<dbReference type="STRING" id="940295.EYM_05800"/>
<gene>
    <name evidence="1" type="ORF">EYM_05800</name>
</gene>
<keyword evidence="2" id="KW-1185">Reference proteome</keyword>
<sequence length="70" mass="8088">MNENQLLILYDEIEKAITKVYKISEGELHKYKRELKEGKLPGKFGKGFQSLLNEVLEIYGNLSLNCSKLK</sequence>
<evidence type="ECO:0000313" key="2">
    <source>
        <dbReference type="Proteomes" id="UP000060778"/>
    </source>
</evidence>
<dbReference type="EMBL" id="CP006867">
    <property type="protein sequence ID" value="ALU12623.1"/>
    <property type="molecule type" value="Genomic_DNA"/>
</dbReference>
<evidence type="ECO:0000313" key="1">
    <source>
        <dbReference type="EMBL" id="ALU12623.1"/>
    </source>
</evidence>
<dbReference type="AlphaFoldDB" id="A0A0U3FQK5"/>
<reference evidence="1 2" key="1">
    <citation type="submission" date="2013-11" db="EMBL/GenBank/DDBJ databases">
        <title>Comparative genomics of Ignicoccus.</title>
        <authorList>
            <person name="Podar M."/>
        </authorList>
    </citation>
    <scope>NUCLEOTIDE SEQUENCE [LARGE SCALE GENOMIC DNA]</scope>
    <source>
        <strain evidence="1 2">DSM 13165</strain>
    </source>
</reference>
<proteinExistence type="predicted"/>
<dbReference type="GeneID" id="30680542"/>
<name>A0A0U3FQK5_9CREN</name>
<dbReference type="KEGG" id="iis:EYM_05800"/>